<gene>
    <name evidence="2" type="ORF">PGLA2088_LOCUS15673</name>
</gene>
<proteinExistence type="predicted"/>
<reference evidence="2" key="1">
    <citation type="submission" date="2021-02" db="EMBL/GenBank/DDBJ databases">
        <authorList>
            <person name="Dougan E. K."/>
            <person name="Rhodes N."/>
            <person name="Thang M."/>
            <person name="Chan C."/>
        </authorList>
    </citation>
    <scope>NUCLEOTIDE SEQUENCE</scope>
</reference>
<feature type="region of interest" description="Disordered" evidence="1">
    <location>
        <begin position="272"/>
        <end position="299"/>
    </location>
</feature>
<protein>
    <submittedName>
        <fullName evidence="2">Uncharacterized protein</fullName>
    </submittedName>
</protein>
<evidence type="ECO:0000313" key="2">
    <source>
        <dbReference type="EMBL" id="CAE8664653.1"/>
    </source>
</evidence>
<evidence type="ECO:0000313" key="3">
    <source>
        <dbReference type="Proteomes" id="UP000626109"/>
    </source>
</evidence>
<dbReference type="EMBL" id="CAJNNW010019519">
    <property type="protein sequence ID" value="CAE8664653.1"/>
    <property type="molecule type" value="Genomic_DNA"/>
</dbReference>
<dbReference type="Proteomes" id="UP000626109">
    <property type="component" value="Unassembled WGS sequence"/>
</dbReference>
<comment type="caution">
    <text evidence="2">The sequence shown here is derived from an EMBL/GenBank/DDBJ whole genome shotgun (WGS) entry which is preliminary data.</text>
</comment>
<sequence length="299" mass="32505">MAASMPGVTFEACIYPLHPYMREVQEQVMVRFAPTCSEIHYCRSNYCRVIAPQHEGGFRFRLAAALVSDVAGRKVAMMSGLQPRIETATSQASGARDATSQDSATLTATVASQKWLESRASTAVLAHCVLQVPVTTAVCGFFMADILQQCGTAARRMRFCQKTFGAARCTTVVRSVSVYGFGSYRTALRGKEACGTHLSRTLLAGHPAAKESSPSMPTAARLARATQRIEFIMPFSLHAIQDVSVCARAVLANMTESIKRVFVRWQVDDERARAPDGASRNREQTSARFCPGGNPNEPG</sequence>
<accession>A0A813J581</accession>
<evidence type="ECO:0000256" key="1">
    <source>
        <dbReference type="SAM" id="MobiDB-lite"/>
    </source>
</evidence>
<name>A0A813J581_POLGL</name>
<feature type="compositionally biased region" description="Basic and acidic residues" evidence="1">
    <location>
        <begin position="272"/>
        <end position="285"/>
    </location>
</feature>
<dbReference type="AlphaFoldDB" id="A0A813J581"/>
<organism evidence="2 3">
    <name type="scientific">Polarella glacialis</name>
    <name type="common">Dinoflagellate</name>
    <dbReference type="NCBI Taxonomy" id="89957"/>
    <lineage>
        <taxon>Eukaryota</taxon>
        <taxon>Sar</taxon>
        <taxon>Alveolata</taxon>
        <taxon>Dinophyceae</taxon>
        <taxon>Suessiales</taxon>
        <taxon>Suessiaceae</taxon>
        <taxon>Polarella</taxon>
    </lineage>
</organism>